<comment type="caution">
    <text evidence="2">The sequence shown here is derived from an EMBL/GenBank/DDBJ whole genome shotgun (WGS) entry which is preliminary data.</text>
</comment>
<evidence type="ECO:0000313" key="3">
    <source>
        <dbReference type="Proteomes" id="UP000664495"/>
    </source>
</evidence>
<organism evidence="2 3">
    <name type="scientific">Candidatus Enterococcus murrayae</name>
    <dbReference type="NCBI Taxonomy" id="2815321"/>
    <lineage>
        <taxon>Bacteria</taxon>
        <taxon>Bacillati</taxon>
        <taxon>Bacillota</taxon>
        <taxon>Bacilli</taxon>
        <taxon>Lactobacillales</taxon>
        <taxon>Enterococcaceae</taxon>
        <taxon>Enterococcus</taxon>
    </lineage>
</organism>
<dbReference type="EMBL" id="JAFLVR010000005">
    <property type="protein sequence ID" value="MBO0451168.1"/>
    <property type="molecule type" value="Genomic_DNA"/>
</dbReference>
<keyword evidence="1" id="KW-1133">Transmembrane helix</keyword>
<dbReference type="RefSeq" id="WP_207106972.1">
    <property type="nucleotide sequence ID" value="NZ_JAFLVR010000005.1"/>
</dbReference>
<keyword evidence="1" id="KW-0812">Transmembrane</keyword>
<feature type="transmembrane region" description="Helical" evidence="1">
    <location>
        <begin position="6"/>
        <end position="21"/>
    </location>
</feature>
<protein>
    <submittedName>
        <fullName evidence="2">Uncharacterized protein</fullName>
    </submittedName>
</protein>
<dbReference type="Proteomes" id="UP000664495">
    <property type="component" value="Unassembled WGS sequence"/>
</dbReference>
<sequence length="191" mass="22514">MLVLWAVVGFMTLCLLIYLIVKDGRKDEGNSWAQKVILGLSGREYRLYLPKHWEISEPTYVSNTDYEFMVENTDGTAYLGCIVEDKRDFVSLDVYAEMIEILIWEDEHKDIYFELVKRNEERVWKADYTTTIEGINYHILYHVKESETQYVQLVVCTRISQFDDLKPQLETIMNSFSEVTPISLKNTEKEQ</sequence>
<evidence type="ECO:0000313" key="2">
    <source>
        <dbReference type="EMBL" id="MBO0451168.1"/>
    </source>
</evidence>
<keyword evidence="3" id="KW-1185">Reference proteome</keyword>
<name>A0ABS3HCJ5_9ENTE</name>
<accession>A0ABS3HCJ5</accession>
<evidence type="ECO:0000256" key="1">
    <source>
        <dbReference type="SAM" id="Phobius"/>
    </source>
</evidence>
<gene>
    <name evidence="2" type="ORF">JZO85_02750</name>
</gene>
<reference evidence="2 3" key="1">
    <citation type="submission" date="2021-03" db="EMBL/GenBank/DDBJ databases">
        <title>Enterococcal diversity collection.</title>
        <authorList>
            <person name="Gilmore M.S."/>
            <person name="Schwartzman J."/>
            <person name="Van Tyne D."/>
            <person name="Martin M."/>
            <person name="Earl A.M."/>
            <person name="Manson A.L."/>
            <person name="Straub T."/>
            <person name="Salamzade R."/>
            <person name="Saavedra J."/>
            <person name="Lebreton F."/>
            <person name="Prichula J."/>
            <person name="Schaufler K."/>
            <person name="Gaca A."/>
            <person name="Sgardioli B."/>
            <person name="Wagenaar J."/>
            <person name="Strong T."/>
        </authorList>
    </citation>
    <scope>NUCLEOTIDE SEQUENCE [LARGE SCALE GENOMIC DNA]</scope>
    <source>
        <strain evidence="2 3">MJM16</strain>
    </source>
</reference>
<proteinExistence type="predicted"/>
<keyword evidence="1" id="KW-0472">Membrane</keyword>